<accession>A0A1H7N142</accession>
<feature type="domain" description="Fe-S hydro-lyase tartrate dehydratase beta-type catalytic" evidence="14">
    <location>
        <begin position="335"/>
        <end position="551"/>
    </location>
</feature>
<evidence type="ECO:0000256" key="2">
    <source>
        <dbReference type="ARBA" id="ARBA00001966"/>
    </source>
</evidence>
<protein>
    <recommendedName>
        <fullName evidence="12">Fumarate hydratase class I</fullName>
        <ecNumber evidence="12">4.2.1.2</ecNumber>
    </recommendedName>
</protein>
<dbReference type="InterPro" id="IPR020557">
    <property type="entry name" value="Fumarate_lyase_CS"/>
</dbReference>
<feature type="domain" description="Fe-S hydro-lyase tartrate dehydratase alpha-type catalytic" evidence="13">
    <location>
        <begin position="50"/>
        <end position="329"/>
    </location>
</feature>
<comment type="subunit">
    <text evidence="5 12">Homodimer.</text>
</comment>
<evidence type="ECO:0000256" key="11">
    <source>
        <dbReference type="ARBA" id="ARBA00023239"/>
    </source>
</evidence>
<keyword evidence="10 12" id="KW-0411">Iron-sulfur</keyword>
<dbReference type="GO" id="GO:0004333">
    <property type="term" value="F:fumarate hydratase activity"/>
    <property type="evidence" value="ECO:0007669"/>
    <property type="project" value="UniProtKB-UniRule"/>
</dbReference>
<name>A0A1H7N142_9NOCA</name>
<dbReference type="InterPro" id="IPR004646">
    <property type="entry name" value="Fe-S_hydro-lyase_TtdA-typ_cat"/>
</dbReference>
<keyword evidence="6 12" id="KW-0004">4Fe-4S</keyword>
<dbReference type="RefSeq" id="WP_072749681.1">
    <property type="nucleotide sequence ID" value="NZ_FOAW01000006.1"/>
</dbReference>
<comment type="cofactor">
    <cofactor evidence="2 12">
        <name>[4Fe-4S] cluster</name>
        <dbReference type="ChEBI" id="CHEBI:49883"/>
    </cofactor>
</comment>
<dbReference type="PANTHER" id="PTHR30389:SF0">
    <property type="entry name" value="FUMARATE HYDRATASE CLASS I, AEROBIC"/>
    <property type="match status" value="1"/>
</dbReference>
<dbReference type="FunFam" id="3.20.130.10:FF:000001">
    <property type="entry name" value="Fumarate hydratase class I"/>
    <property type="match status" value="1"/>
</dbReference>
<dbReference type="InterPro" id="IPR051208">
    <property type="entry name" value="Class-I_Fumarase/Tartrate_DH"/>
</dbReference>
<reference evidence="16" key="1">
    <citation type="submission" date="2016-10" db="EMBL/GenBank/DDBJ databases">
        <authorList>
            <person name="Varghese N."/>
            <person name="Submissions S."/>
        </authorList>
    </citation>
    <scope>NUCLEOTIDE SEQUENCE [LARGE SCALE GENOMIC DNA]</scope>
    <source>
        <strain evidence="16">DSM 44675</strain>
    </source>
</reference>
<keyword evidence="9 12" id="KW-0408">Iron</keyword>
<keyword evidence="16" id="KW-1185">Reference proteome</keyword>
<dbReference type="GO" id="GO:0046872">
    <property type="term" value="F:metal ion binding"/>
    <property type="evidence" value="ECO:0007669"/>
    <property type="project" value="UniProtKB-UniRule"/>
</dbReference>
<comment type="pathway">
    <text evidence="3">Carbohydrate metabolism; tricarboxylic acid cycle; (S)-malate from fumarate: step 1/1.</text>
</comment>
<dbReference type="PIRSF" id="PIRSF001394">
    <property type="entry name" value="Fe_dep_fumar_hy"/>
    <property type="match status" value="1"/>
</dbReference>
<evidence type="ECO:0000256" key="12">
    <source>
        <dbReference type="PIRNR" id="PIRNR001394"/>
    </source>
</evidence>
<dbReference type="PROSITE" id="PS00163">
    <property type="entry name" value="FUMARATE_LYASES"/>
    <property type="match status" value="1"/>
</dbReference>
<keyword evidence="11 12" id="KW-0456">Lyase</keyword>
<evidence type="ECO:0000256" key="5">
    <source>
        <dbReference type="ARBA" id="ARBA00011738"/>
    </source>
</evidence>
<dbReference type="Pfam" id="PF05681">
    <property type="entry name" value="Fumerase"/>
    <property type="match status" value="1"/>
</dbReference>
<dbReference type="GO" id="GO:0051539">
    <property type="term" value="F:4 iron, 4 sulfur cluster binding"/>
    <property type="evidence" value="ECO:0007669"/>
    <property type="project" value="UniProtKB-UniRule"/>
</dbReference>
<evidence type="ECO:0000259" key="13">
    <source>
        <dbReference type="Pfam" id="PF05681"/>
    </source>
</evidence>
<dbReference type="NCBIfam" id="TIGR00723">
    <property type="entry name" value="ttdB_fumA_fumB"/>
    <property type="match status" value="1"/>
</dbReference>
<comment type="function">
    <text evidence="12">Catalyzes the reversible hydration of fumarate to (S)-malate.</text>
</comment>
<dbReference type="GO" id="GO:0042803">
    <property type="term" value="F:protein homodimerization activity"/>
    <property type="evidence" value="ECO:0007669"/>
    <property type="project" value="UniProtKB-ARBA"/>
</dbReference>
<keyword evidence="7" id="KW-0816">Tricarboxylic acid cycle</keyword>
<evidence type="ECO:0000256" key="7">
    <source>
        <dbReference type="ARBA" id="ARBA00022532"/>
    </source>
</evidence>
<evidence type="ECO:0000256" key="6">
    <source>
        <dbReference type="ARBA" id="ARBA00022485"/>
    </source>
</evidence>
<evidence type="ECO:0000256" key="3">
    <source>
        <dbReference type="ARBA" id="ARBA00004859"/>
    </source>
</evidence>
<evidence type="ECO:0000313" key="16">
    <source>
        <dbReference type="Proteomes" id="UP000198677"/>
    </source>
</evidence>
<evidence type="ECO:0000256" key="8">
    <source>
        <dbReference type="ARBA" id="ARBA00022723"/>
    </source>
</evidence>
<evidence type="ECO:0000256" key="4">
    <source>
        <dbReference type="ARBA" id="ARBA00008876"/>
    </source>
</evidence>
<dbReference type="InterPro" id="IPR036660">
    <property type="entry name" value="Fe-S_hydroAse_TtdB_cat_sf"/>
</dbReference>
<gene>
    <name evidence="15" type="ORF">SAMN05444583_106203</name>
</gene>
<dbReference type="EC" id="4.2.1.2" evidence="12"/>
<dbReference type="Gene3D" id="3.20.130.10">
    <property type="entry name" value="Fe-S hydro-lyase, tartrate dehydratase beta-type, catalytic domain"/>
    <property type="match status" value="1"/>
</dbReference>
<organism evidence="15 16">
    <name type="scientific">Rhodococcus maanshanensis</name>
    <dbReference type="NCBI Taxonomy" id="183556"/>
    <lineage>
        <taxon>Bacteria</taxon>
        <taxon>Bacillati</taxon>
        <taxon>Actinomycetota</taxon>
        <taxon>Actinomycetes</taxon>
        <taxon>Mycobacteriales</taxon>
        <taxon>Nocardiaceae</taxon>
        <taxon>Rhodococcus</taxon>
    </lineage>
</organism>
<dbReference type="PANTHER" id="PTHR30389">
    <property type="entry name" value="FUMARATE HYDRATASE-RELATED"/>
    <property type="match status" value="1"/>
</dbReference>
<proteinExistence type="inferred from homology"/>
<dbReference type="OrthoDB" id="9798978at2"/>
<keyword evidence="8 12" id="KW-0479">Metal-binding</keyword>
<dbReference type="SUPFAM" id="SSF117457">
    <property type="entry name" value="FumA C-terminal domain-like"/>
    <property type="match status" value="1"/>
</dbReference>
<dbReference type="Pfam" id="PF05683">
    <property type="entry name" value="Fumerase_C"/>
    <property type="match status" value="1"/>
</dbReference>
<dbReference type="GO" id="GO:0006099">
    <property type="term" value="P:tricarboxylic acid cycle"/>
    <property type="evidence" value="ECO:0007669"/>
    <property type="project" value="UniProtKB-KW"/>
</dbReference>
<evidence type="ECO:0000256" key="10">
    <source>
        <dbReference type="ARBA" id="ARBA00023014"/>
    </source>
</evidence>
<dbReference type="NCBIfam" id="TIGR00722">
    <property type="entry name" value="ttdA_fumA_fumB"/>
    <property type="match status" value="1"/>
</dbReference>
<dbReference type="InterPro" id="IPR011167">
    <property type="entry name" value="Fe_dep_fumarate_hydratase"/>
</dbReference>
<comment type="similarity">
    <text evidence="4 12">Belongs to the class-I fumarase family.</text>
</comment>
<evidence type="ECO:0000313" key="15">
    <source>
        <dbReference type="EMBL" id="SEL16728.1"/>
    </source>
</evidence>
<dbReference type="AlphaFoldDB" id="A0A1H7N142"/>
<evidence type="ECO:0000256" key="9">
    <source>
        <dbReference type="ARBA" id="ARBA00023004"/>
    </source>
</evidence>
<dbReference type="EMBL" id="FOAW01000006">
    <property type="protein sequence ID" value="SEL16728.1"/>
    <property type="molecule type" value="Genomic_DNA"/>
</dbReference>
<evidence type="ECO:0000256" key="1">
    <source>
        <dbReference type="ARBA" id="ARBA00000929"/>
    </source>
</evidence>
<sequence length="565" mass="61158">MADFLYEDLLPIGDATTEYRLLTTEGVSTVEGPDGRTFLTVEPEALRLLTETALHDISHYLRTDHLTQLASILDDPEASNNDKFVALDLLKNANIAAAGVLPMCQDTGTAIVMGKRGQQVLTPGDDEQAISRGVYDAFTKLNLRYSQMAPVTMWDEKNTGSNLPAQVELYADTAKGHENSYKFLFMAKGGGSANKSYLFQETKAILNPDSMMQFLEAKIRSLGTAACPPYHLAIVVGGTSAEFALKTAKYASAHYLDELPTEGAITGRGFRDHELEKKVFELTQKIGIGAQFGGKYFCHDVRVVRLPRHGASLPVAIAVSCSADRQAKAKITPEGIFLEQLEFNPGRFLPEVTDTQLDAETDGISGTGKGAAVKIDLTKPMPEILAELSKHPVKTRLSLTGPLVVARDIAHAKIKERLDAGEEMPQYLKDHPVYYAGPAKTPEGLASGSFGPTTAGRMDSYVEQFQAAGGSMVMLAKGNRSKQVTDACNSHGGFYLGSIGGPAARLALDCIKKVEVVEYEELGMEAVWKIDVEDFPAFIVVDDKGNDFFAHTGEVTLTVGKRPGL</sequence>
<comment type="catalytic activity">
    <reaction evidence="1 12">
        <text>(S)-malate = fumarate + H2O</text>
        <dbReference type="Rhea" id="RHEA:12460"/>
        <dbReference type="ChEBI" id="CHEBI:15377"/>
        <dbReference type="ChEBI" id="CHEBI:15589"/>
        <dbReference type="ChEBI" id="CHEBI:29806"/>
        <dbReference type="EC" id="4.2.1.2"/>
    </reaction>
</comment>
<dbReference type="InterPro" id="IPR004647">
    <property type="entry name" value="Fe-S_hydro-lyase_TtdB-typ_cat"/>
</dbReference>
<evidence type="ECO:0000259" key="14">
    <source>
        <dbReference type="Pfam" id="PF05683"/>
    </source>
</evidence>
<dbReference type="Proteomes" id="UP000198677">
    <property type="component" value="Unassembled WGS sequence"/>
</dbReference>